<dbReference type="PANTHER" id="PTHR30290:SF9">
    <property type="entry name" value="OLIGOPEPTIDE-BINDING PROTEIN APPA"/>
    <property type="match status" value="1"/>
</dbReference>
<keyword evidence="8" id="KW-1185">Reference proteome</keyword>
<evidence type="ECO:0000313" key="8">
    <source>
        <dbReference type="Proteomes" id="UP000184079"/>
    </source>
</evidence>
<dbReference type="Gene3D" id="3.10.105.10">
    <property type="entry name" value="Dipeptide-binding Protein, Domain 3"/>
    <property type="match status" value="1"/>
</dbReference>
<name>A0A1M5WAT7_9BACI</name>
<dbReference type="PIRSF" id="PIRSF002741">
    <property type="entry name" value="MppA"/>
    <property type="match status" value="1"/>
</dbReference>
<organism evidence="7 8">
    <name type="scientific">Virgibacillus chiguensis</name>
    <dbReference type="NCBI Taxonomy" id="411959"/>
    <lineage>
        <taxon>Bacteria</taxon>
        <taxon>Bacillati</taxon>
        <taxon>Bacillota</taxon>
        <taxon>Bacilli</taxon>
        <taxon>Bacillales</taxon>
        <taxon>Bacillaceae</taxon>
        <taxon>Virgibacillus</taxon>
    </lineage>
</organism>
<evidence type="ECO:0000256" key="5">
    <source>
        <dbReference type="SAM" id="SignalP"/>
    </source>
</evidence>
<gene>
    <name evidence="7" type="ORF">SAMN05421807_11588</name>
</gene>
<dbReference type="GO" id="GO:1904680">
    <property type="term" value="F:peptide transmembrane transporter activity"/>
    <property type="evidence" value="ECO:0007669"/>
    <property type="project" value="TreeGrafter"/>
</dbReference>
<dbReference type="InterPro" id="IPR039424">
    <property type="entry name" value="SBP_5"/>
</dbReference>
<dbReference type="CDD" id="cd08510">
    <property type="entry name" value="PBP2_Lactococcal_OppA_like"/>
    <property type="match status" value="1"/>
</dbReference>
<dbReference type="AlphaFoldDB" id="A0A1M5WAT7"/>
<sequence length="585" mass="65853">MKKKVWLFLFIFLSFTLFLAACADNTSEEGNAEGDDKTEEAEGSDDDAKEEGEPKKGGTVTFAFTQPFQGLLERGLYEGEDDDKILRFVTDSLVDTNDELQPEPGMADFEVDEDNNTVTFTLKDGITWHDGEPLTTEDIAYSYEVIAHKDYEGMRYTNVNMIEGAEAYNKGEADSISGIEIVDEKTIVLTLTDVAPNTISNLWNYPMPKHHYEGIEVADLPESDAVRKNPIGTGPFKVTNVVPGEMVEMEKYADYWQGEPHLDGVVYKVIDASVATGSLKNGEIDIMQAPSSQYPEIKELDNVEAIEEPALGFNYIGFKFGHWDAEEGVNVMDNEKFQNKQLRKAMAYAIDVQGILDSFSNGLGEVIGAPVPPVSWAYADQAELEDYSYDPEKAKELLDEAGYVDTNEDGWRENPDGEEFTVNFDTMSGSDISEPRAQYILQNWQDVGINAKLNGGLKEFNLFYDVLEKDEESVETFMGAWGLDSDPDPTGLWKSDSVSNFARWVNEESDELIEKGLSDEAFDQEYRKDVYAEWQKLINDELPNIFLYAPVDVYAVNKRLQNVHTNSFTAQQDTHLWWVTDADKE</sequence>
<dbReference type="GO" id="GO:0015833">
    <property type="term" value="P:peptide transport"/>
    <property type="evidence" value="ECO:0007669"/>
    <property type="project" value="TreeGrafter"/>
</dbReference>
<keyword evidence="2" id="KW-0813">Transport</keyword>
<feature type="chain" id="PRO_5012748171" evidence="5">
    <location>
        <begin position="24"/>
        <end position="585"/>
    </location>
</feature>
<reference evidence="8" key="1">
    <citation type="submission" date="2016-11" db="EMBL/GenBank/DDBJ databases">
        <authorList>
            <person name="Varghese N."/>
            <person name="Submissions S."/>
        </authorList>
    </citation>
    <scope>NUCLEOTIDE SEQUENCE [LARGE SCALE GENOMIC DNA]</scope>
    <source>
        <strain evidence="8">CGMCC 1.6496</strain>
    </source>
</reference>
<comment type="similarity">
    <text evidence="1">Belongs to the bacterial solute-binding protein 5 family.</text>
</comment>
<feature type="compositionally biased region" description="Acidic residues" evidence="4">
    <location>
        <begin position="27"/>
        <end position="50"/>
    </location>
</feature>
<dbReference type="GO" id="GO:0043190">
    <property type="term" value="C:ATP-binding cassette (ABC) transporter complex"/>
    <property type="evidence" value="ECO:0007669"/>
    <property type="project" value="InterPro"/>
</dbReference>
<dbReference type="Proteomes" id="UP000184079">
    <property type="component" value="Unassembled WGS sequence"/>
</dbReference>
<protein>
    <submittedName>
        <fullName evidence="7">Peptide/nickel transport system substrate-binding protein</fullName>
    </submittedName>
</protein>
<accession>A0A1M5WAT7</accession>
<dbReference type="RefSeq" id="WP_073011662.1">
    <property type="nucleotide sequence ID" value="NZ_FQXD01000015.1"/>
</dbReference>
<dbReference type="OrthoDB" id="9796817at2"/>
<evidence type="ECO:0000256" key="3">
    <source>
        <dbReference type="ARBA" id="ARBA00022729"/>
    </source>
</evidence>
<dbReference type="InterPro" id="IPR050034">
    <property type="entry name" value="Opp4A"/>
</dbReference>
<evidence type="ECO:0000256" key="1">
    <source>
        <dbReference type="ARBA" id="ARBA00005695"/>
    </source>
</evidence>
<evidence type="ECO:0000256" key="2">
    <source>
        <dbReference type="ARBA" id="ARBA00022448"/>
    </source>
</evidence>
<evidence type="ECO:0000259" key="6">
    <source>
        <dbReference type="Pfam" id="PF00496"/>
    </source>
</evidence>
<dbReference type="Gene3D" id="3.90.76.10">
    <property type="entry name" value="Dipeptide-binding Protein, Domain 1"/>
    <property type="match status" value="1"/>
</dbReference>
<feature type="region of interest" description="Disordered" evidence="4">
    <location>
        <begin position="27"/>
        <end position="60"/>
    </location>
</feature>
<evidence type="ECO:0000313" key="7">
    <source>
        <dbReference type="EMBL" id="SHH84560.1"/>
    </source>
</evidence>
<dbReference type="PROSITE" id="PS51257">
    <property type="entry name" value="PROKAR_LIPOPROTEIN"/>
    <property type="match status" value="1"/>
</dbReference>
<dbReference type="Pfam" id="PF00496">
    <property type="entry name" value="SBP_bac_5"/>
    <property type="match status" value="1"/>
</dbReference>
<dbReference type="PANTHER" id="PTHR30290">
    <property type="entry name" value="PERIPLASMIC BINDING COMPONENT OF ABC TRANSPORTER"/>
    <property type="match status" value="1"/>
</dbReference>
<dbReference type="EMBL" id="FQXD01000015">
    <property type="protein sequence ID" value="SHH84560.1"/>
    <property type="molecule type" value="Genomic_DNA"/>
</dbReference>
<keyword evidence="3 5" id="KW-0732">Signal</keyword>
<evidence type="ECO:0000256" key="4">
    <source>
        <dbReference type="SAM" id="MobiDB-lite"/>
    </source>
</evidence>
<proteinExistence type="inferred from homology"/>
<dbReference type="GO" id="GO:0042597">
    <property type="term" value="C:periplasmic space"/>
    <property type="evidence" value="ECO:0007669"/>
    <property type="project" value="UniProtKB-ARBA"/>
</dbReference>
<dbReference type="Gene3D" id="3.40.190.10">
    <property type="entry name" value="Periplasmic binding protein-like II"/>
    <property type="match status" value="1"/>
</dbReference>
<dbReference type="NCBIfam" id="NF045467">
    <property type="entry name" value="Opp4A"/>
    <property type="match status" value="1"/>
</dbReference>
<feature type="domain" description="Solute-binding protein family 5" evidence="6">
    <location>
        <begin position="102"/>
        <end position="499"/>
    </location>
</feature>
<feature type="signal peptide" evidence="5">
    <location>
        <begin position="1"/>
        <end position="23"/>
    </location>
</feature>
<dbReference type="InterPro" id="IPR000914">
    <property type="entry name" value="SBP_5_dom"/>
</dbReference>
<dbReference type="InterPro" id="IPR030678">
    <property type="entry name" value="Peptide/Ni-bd"/>
</dbReference>
<dbReference type="SUPFAM" id="SSF53850">
    <property type="entry name" value="Periplasmic binding protein-like II"/>
    <property type="match status" value="1"/>
</dbReference>